<dbReference type="Gene3D" id="3.40.710.10">
    <property type="entry name" value="DD-peptidase/beta-lactamase superfamily"/>
    <property type="match status" value="1"/>
</dbReference>
<keyword evidence="11" id="KW-0961">Cell wall biogenesis/degradation</keyword>
<evidence type="ECO:0000313" key="19">
    <source>
        <dbReference type="Proteomes" id="UP000321337"/>
    </source>
</evidence>
<dbReference type="GO" id="GO:0009252">
    <property type="term" value="P:peptidoglycan biosynthetic process"/>
    <property type="evidence" value="ECO:0007669"/>
    <property type="project" value="UniProtKB-UniPathway"/>
</dbReference>
<dbReference type="GO" id="GO:0006508">
    <property type="term" value="P:proteolysis"/>
    <property type="evidence" value="ECO:0007669"/>
    <property type="project" value="UniProtKB-KW"/>
</dbReference>
<evidence type="ECO:0000256" key="4">
    <source>
        <dbReference type="ARBA" id="ARBA00012448"/>
    </source>
</evidence>
<dbReference type="InterPro" id="IPR037167">
    <property type="entry name" value="Peptidase_S11_C_sf"/>
</dbReference>
<dbReference type="InterPro" id="IPR012338">
    <property type="entry name" value="Beta-lactam/transpept-like"/>
</dbReference>
<dbReference type="UniPathway" id="UPA00219"/>
<evidence type="ECO:0000256" key="14">
    <source>
        <dbReference type="PIRSR" id="PIRSR618044-2"/>
    </source>
</evidence>
<keyword evidence="10" id="KW-0573">Peptidoglycan synthesis</keyword>
<dbReference type="InterPro" id="IPR001967">
    <property type="entry name" value="Peptidase_S11_N"/>
</dbReference>
<evidence type="ECO:0000256" key="1">
    <source>
        <dbReference type="ARBA" id="ARBA00003217"/>
    </source>
</evidence>
<comment type="catalytic activity">
    <reaction evidence="12">
        <text>Preferential cleavage: (Ac)2-L-Lys-D-Ala-|-D-Ala. Also transpeptidation of peptidyl-alanyl moieties that are N-acyl substituents of D-alanine.</text>
        <dbReference type="EC" id="3.4.16.4"/>
    </reaction>
</comment>
<dbReference type="SUPFAM" id="SSF69189">
    <property type="entry name" value="Penicillin-binding protein associated domain"/>
    <property type="match status" value="1"/>
</dbReference>
<dbReference type="PANTHER" id="PTHR21581">
    <property type="entry name" value="D-ALANYL-D-ALANINE CARBOXYPEPTIDASE"/>
    <property type="match status" value="1"/>
</dbReference>
<evidence type="ECO:0000256" key="5">
    <source>
        <dbReference type="ARBA" id="ARBA00022645"/>
    </source>
</evidence>
<evidence type="ECO:0000256" key="6">
    <source>
        <dbReference type="ARBA" id="ARBA00022670"/>
    </source>
</evidence>
<proteinExistence type="inferred from homology"/>
<evidence type="ECO:0000313" key="18">
    <source>
        <dbReference type="EMBL" id="GEP28988.1"/>
    </source>
</evidence>
<feature type="binding site" evidence="14">
    <location>
        <position position="222"/>
    </location>
    <ligand>
        <name>substrate</name>
    </ligand>
</feature>
<feature type="active site" description="Proton acceptor" evidence="13">
    <location>
        <position position="63"/>
    </location>
</feature>
<evidence type="ECO:0000256" key="12">
    <source>
        <dbReference type="ARBA" id="ARBA00034000"/>
    </source>
</evidence>
<evidence type="ECO:0000256" key="9">
    <source>
        <dbReference type="ARBA" id="ARBA00022960"/>
    </source>
</evidence>
<protein>
    <recommendedName>
        <fullName evidence="4">serine-type D-Ala-D-Ala carboxypeptidase</fullName>
        <ecNumber evidence="4">3.4.16.4</ecNumber>
    </recommendedName>
</protein>
<evidence type="ECO:0000256" key="7">
    <source>
        <dbReference type="ARBA" id="ARBA00022729"/>
    </source>
</evidence>
<evidence type="ECO:0000256" key="11">
    <source>
        <dbReference type="ARBA" id="ARBA00023316"/>
    </source>
</evidence>
<dbReference type="GO" id="GO:0071555">
    <property type="term" value="P:cell wall organization"/>
    <property type="evidence" value="ECO:0007669"/>
    <property type="project" value="UniProtKB-KW"/>
</dbReference>
<dbReference type="Pfam" id="PF00768">
    <property type="entry name" value="Peptidase_S11"/>
    <property type="match status" value="1"/>
</dbReference>
<keyword evidence="7 16" id="KW-0732">Signal</keyword>
<dbReference type="InterPro" id="IPR015956">
    <property type="entry name" value="Peniciliin-bd_prot_C_sf"/>
</dbReference>
<reference evidence="18 19" key="1">
    <citation type="submission" date="2019-07" db="EMBL/GenBank/DDBJ databases">
        <title>Whole genome shotgun sequence of Thiobacillus plumbophilus NBRC 107929.</title>
        <authorList>
            <person name="Hosoyama A."/>
            <person name="Uohara A."/>
            <person name="Ohji S."/>
            <person name="Ichikawa N."/>
        </authorList>
    </citation>
    <scope>NUCLEOTIDE SEQUENCE [LARGE SCALE GENOMIC DNA]</scope>
    <source>
        <strain evidence="18 19">NBRC 107929</strain>
    </source>
</reference>
<dbReference type="Gene3D" id="2.60.410.10">
    <property type="entry name" value="D-Ala-D-Ala carboxypeptidase, C-terminal domain"/>
    <property type="match status" value="1"/>
</dbReference>
<dbReference type="SMART" id="SM00936">
    <property type="entry name" value="PBP5_C"/>
    <property type="match status" value="1"/>
</dbReference>
<organism evidence="18 19">
    <name type="scientific">Sulfuriferula plumbiphila</name>
    <dbReference type="NCBI Taxonomy" id="171865"/>
    <lineage>
        <taxon>Bacteria</taxon>
        <taxon>Pseudomonadati</taxon>
        <taxon>Pseudomonadota</taxon>
        <taxon>Betaproteobacteria</taxon>
        <taxon>Nitrosomonadales</taxon>
        <taxon>Sulfuricellaceae</taxon>
        <taxon>Sulfuriferula</taxon>
    </lineage>
</organism>
<comment type="similarity">
    <text evidence="3 15">Belongs to the peptidase S11 family.</text>
</comment>
<dbReference type="OrthoDB" id="9795979at2"/>
<feature type="active site" description="Acyl-ester intermediate" evidence="13">
    <location>
        <position position="60"/>
    </location>
</feature>
<evidence type="ECO:0000256" key="10">
    <source>
        <dbReference type="ARBA" id="ARBA00022984"/>
    </source>
</evidence>
<evidence type="ECO:0000256" key="2">
    <source>
        <dbReference type="ARBA" id="ARBA00004752"/>
    </source>
</evidence>
<dbReference type="GO" id="GO:0009002">
    <property type="term" value="F:serine-type D-Ala-D-Ala carboxypeptidase activity"/>
    <property type="evidence" value="ECO:0007669"/>
    <property type="project" value="UniProtKB-EC"/>
</dbReference>
<keyword evidence="19" id="KW-1185">Reference proteome</keyword>
<comment type="caution">
    <text evidence="18">The sequence shown here is derived from an EMBL/GenBank/DDBJ whole genome shotgun (WGS) entry which is preliminary data.</text>
</comment>
<evidence type="ECO:0000256" key="13">
    <source>
        <dbReference type="PIRSR" id="PIRSR618044-1"/>
    </source>
</evidence>
<keyword evidence="5" id="KW-0121">Carboxypeptidase</keyword>
<accession>A0A512L3D7</accession>
<evidence type="ECO:0000256" key="15">
    <source>
        <dbReference type="RuleBase" id="RU004016"/>
    </source>
</evidence>
<name>A0A512L3D7_9PROT</name>
<evidence type="ECO:0000256" key="16">
    <source>
        <dbReference type="SAM" id="SignalP"/>
    </source>
</evidence>
<dbReference type="PANTHER" id="PTHR21581:SF6">
    <property type="entry name" value="TRAFFICKING PROTEIN PARTICLE COMPLEX SUBUNIT 12"/>
    <property type="match status" value="1"/>
</dbReference>
<evidence type="ECO:0000259" key="17">
    <source>
        <dbReference type="SMART" id="SM00936"/>
    </source>
</evidence>
<evidence type="ECO:0000256" key="8">
    <source>
        <dbReference type="ARBA" id="ARBA00022801"/>
    </source>
</evidence>
<keyword evidence="8" id="KW-0378">Hydrolase</keyword>
<feature type="signal peptide" evidence="16">
    <location>
        <begin position="1"/>
        <end position="18"/>
    </location>
</feature>
<dbReference type="Proteomes" id="UP000321337">
    <property type="component" value="Unassembled WGS sequence"/>
</dbReference>
<feature type="active site" evidence="13">
    <location>
        <position position="120"/>
    </location>
</feature>
<dbReference type="InterPro" id="IPR018044">
    <property type="entry name" value="Peptidase_S11"/>
</dbReference>
<dbReference type="PRINTS" id="PR00725">
    <property type="entry name" value="DADACBPTASE1"/>
</dbReference>
<feature type="domain" description="Peptidase S11 D-Ala-D-Ala carboxypeptidase A C-terminal" evidence="17">
    <location>
        <begin position="272"/>
        <end position="362"/>
    </location>
</feature>
<keyword evidence="6" id="KW-0645">Protease</keyword>
<gene>
    <name evidence="18" type="ORF">TPL01_01260</name>
</gene>
<dbReference type="GO" id="GO:0008360">
    <property type="term" value="P:regulation of cell shape"/>
    <property type="evidence" value="ECO:0007669"/>
    <property type="project" value="UniProtKB-KW"/>
</dbReference>
<feature type="chain" id="PRO_5021811437" description="serine-type D-Ala-D-Ala carboxypeptidase" evidence="16">
    <location>
        <begin position="19"/>
        <end position="378"/>
    </location>
</feature>
<dbReference type="SUPFAM" id="SSF56601">
    <property type="entry name" value="beta-lactamase/transpeptidase-like"/>
    <property type="match status" value="1"/>
</dbReference>
<sequence length="378" mass="41595">MKKFFALLLLFISFTALAAPADLPMAPPPQLAAKAWLLLDTQSGQALAEHNADQRIEPASLTKLMSAYLSFAALRQGRIKLTDTLPVSEKAWKAEGSRMFIEPNKPVTVAELLRGMIVQSGNDATIALAETIGGSEAGFVTMMNKQAQRLGMSNTHFVNSTGLPDPQHYTTARDLARLAAAIVRDFPEFYPLYSIKEYTYNGITQANRNRLLWTDPTVDGMKTGHTQNAGYCLIASARRGERRLLSVVLDTDADAVRAMESQRLLNYGFQFFDSVRLYAKNQTVAKLKVWKGASNTIKTGFTRDVYLSLPRGQARDIKASLTTRQPLLAPLVAGQQVGTVTLTLNNKPLAQYPLLALESVGVANLFGRAWDGLRLIFK</sequence>
<keyword evidence="9" id="KW-0133">Cell shape</keyword>
<comment type="pathway">
    <text evidence="2">Cell wall biogenesis; peptidoglycan biosynthesis.</text>
</comment>
<dbReference type="RefSeq" id="WP_147069716.1">
    <property type="nucleotide sequence ID" value="NZ_AP021884.1"/>
</dbReference>
<comment type="function">
    <text evidence="1">Removes C-terminal D-alanyl residues from sugar-peptide cell wall precursors.</text>
</comment>
<dbReference type="AlphaFoldDB" id="A0A512L3D7"/>
<dbReference type="EC" id="3.4.16.4" evidence="4"/>
<dbReference type="EMBL" id="BKAD01000001">
    <property type="protein sequence ID" value="GEP28988.1"/>
    <property type="molecule type" value="Genomic_DNA"/>
</dbReference>
<dbReference type="Pfam" id="PF07943">
    <property type="entry name" value="PBP5_C"/>
    <property type="match status" value="1"/>
</dbReference>
<evidence type="ECO:0000256" key="3">
    <source>
        <dbReference type="ARBA" id="ARBA00007164"/>
    </source>
</evidence>
<dbReference type="InterPro" id="IPR012907">
    <property type="entry name" value="Peptidase_S11_C"/>
</dbReference>